<dbReference type="RefSeq" id="WP_019283281.1">
    <property type="nucleotide sequence ID" value="NZ_CP034673.1"/>
</dbReference>
<dbReference type="EMBL" id="CP034673">
    <property type="protein sequence ID" value="AZS26948.1"/>
    <property type="molecule type" value="Genomic_DNA"/>
</dbReference>
<name>A0A3M7LIP1_VIBAN</name>
<proteinExistence type="predicted"/>
<sequence>MPKTLDQGFRDFVTKLTPTSSETAAAKSHRASIKSVLDTHFKMTNFFRTGSFGNGTSISGYSDVDYFAVFPSPQLNVNSATSLVNVRERLAARFPNTGVRVSCPTVLVPFGTSKSEWTEVAPCDHVSTNDNGFKVYEIANGSGGWLKSSPASHNSYVKRIDDKHNGKVKELIRFIKAWKYYNDVPISSFYLELQTARYCDSESTIVHRFDIKGVFNVLLSNELASMQDPMKVSGLISACGSDVQKDSALSKLRTAYTRASKALTAEEAGKTKEAFDWYNLLYNDKFPNYYL</sequence>
<dbReference type="SUPFAM" id="SSF81301">
    <property type="entry name" value="Nucleotidyltransferase"/>
    <property type="match status" value="1"/>
</dbReference>
<dbReference type="CDD" id="cd05400">
    <property type="entry name" value="NT_2-5OAS_ClassI-CCAase"/>
    <property type="match status" value="1"/>
</dbReference>
<keyword evidence="2" id="KW-0808">Transferase</keyword>
<keyword evidence="1" id="KW-0051">Antiviral defense</keyword>
<accession>A0A3M7LIP1</accession>
<dbReference type="Proteomes" id="UP000256923">
    <property type="component" value="Chromosome 2"/>
</dbReference>
<protein>
    <submittedName>
        <fullName evidence="2">Nucleotidyltransferase</fullName>
    </submittedName>
</protein>
<evidence type="ECO:0000313" key="3">
    <source>
        <dbReference type="Proteomes" id="UP000256923"/>
    </source>
</evidence>
<dbReference type="InterPro" id="IPR006116">
    <property type="entry name" value="NT_2-5OAS_ClassI-CCAase"/>
</dbReference>
<gene>
    <name evidence="2" type="ORF">DYL72_18510</name>
</gene>
<dbReference type="AlphaFoldDB" id="A0A3M7LIP1"/>
<organism evidence="2 3">
    <name type="scientific">Vibrio anguillarum</name>
    <name type="common">Listonella anguillarum</name>
    <dbReference type="NCBI Taxonomy" id="55601"/>
    <lineage>
        <taxon>Bacteria</taxon>
        <taxon>Pseudomonadati</taxon>
        <taxon>Pseudomonadota</taxon>
        <taxon>Gammaproteobacteria</taxon>
        <taxon>Vibrionales</taxon>
        <taxon>Vibrionaceae</taxon>
        <taxon>Vibrio</taxon>
    </lineage>
</organism>
<evidence type="ECO:0000256" key="1">
    <source>
        <dbReference type="ARBA" id="ARBA00023118"/>
    </source>
</evidence>
<dbReference type="InterPro" id="IPR043519">
    <property type="entry name" value="NT_sf"/>
</dbReference>
<reference evidence="2 3" key="1">
    <citation type="submission" date="2018-12" db="EMBL/GenBank/DDBJ databases">
        <title>Characterization and Draft Genome of Vibrio anguillarum J360 Marine Pathogen Isolated from an Outbreak in Lumpfish (Cyclopterus lumpus).</title>
        <authorList>
            <person name="Vasquez J.I."/>
            <person name="Cao T."/>
            <person name="Chakraborty S."/>
            <person name="Gnanagobal H."/>
            <person name="Wescot J."/>
            <person name="Boyce D."/>
            <person name="Santander J."/>
        </authorList>
    </citation>
    <scope>NUCLEOTIDE SEQUENCE [LARGE SCALE GENOMIC DNA]</scope>
    <source>
        <strain evidence="2 3">J360</strain>
    </source>
</reference>
<dbReference type="GO" id="GO:0016779">
    <property type="term" value="F:nucleotidyltransferase activity"/>
    <property type="evidence" value="ECO:0007669"/>
    <property type="project" value="InterPro"/>
</dbReference>
<evidence type="ECO:0000313" key="2">
    <source>
        <dbReference type="EMBL" id="AZS26948.1"/>
    </source>
</evidence>
<dbReference type="Pfam" id="PF18144">
    <property type="entry name" value="SMODS"/>
    <property type="match status" value="1"/>
</dbReference>
<dbReference type="GO" id="GO:0051607">
    <property type="term" value="P:defense response to virus"/>
    <property type="evidence" value="ECO:0007669"/>
    <property type="project" value="UniProtKB-KW"/>
</dbReference>